<organism evidence="2 3">
    <name type="scientific">Bizionia myxarmorum</name>
    <dbReference type="NCBI Taxonomy" id="291186"/>
    <lineage>
        <taxon>Bacteria</taxon>
        <taxon>Pseudomonadati</taxon>
        <taxon>Bacteroidota</taxon>
        <taxon>Flavobacteriia</taxon>
        <taxon>Flavobacteriales</taxon>
        <taxon>Flavobacteriaceae</taxon>
        <taxon>Bizionia</taxon>
    </lineage>
</organism>
<evidence type="ECO:0000313" key="3">
    <source>
        <dbReference type="Proteomes" id="UP000323720"/>
    </source>
</evidence>
<keyword evidence="3" id="KW-1185">Reference proteome</keyword>
<dbReference type="EMBL" id="VSKK01000003">
    <property type="protein sequence ID" value="TYB76469.1"/>
    <property type="molecule type" value="Genomic_DNA"/>
</dbReference>
<sequence length="102" mass="11718">MSSYLYILYSKIIDRYYIGHTSGAIEERLRKHNTNHKGYTGHSNDSIIVYSETFTNKLEAYARERTIKKQKSTIYIENLISTTKKSIPQIGTVTVSNPARLS</sequence>
<name>A0A5D0R5Y8_9FLAO</name>
<evidence type="ECO:0000259" key="1">
    <source>
        <dbReference type="PROSITE" id="PS50164"/>
    </source>
</evidence>
<dbReference type="PROSITE" id="PS50164">
    <property type="entry name" value="GIY_YIG"/>
    <property type="match status" value="1"/>
</dbReference>
<dbReference type="InterPro" id="IPR035901">
    <property type="entry name" value="GIY-YIG_endonuc_sf"/>
</dbReference>
<reference evidence="2 3" key="1">
    <citation type="submission" date="2019-08" db="EMBL/GenBank/DDBJ databases">
        <title>Genomes of Antarctic Bizionia species.</title>
        <authorList>
            <person name="Bowman J.P."/>
        </authorList>
    </citation>
    <scope>NUCLEOTIDE SEQUENCE [LARGE SCALE GENOMIC DNA]</scope>
    <source>
        <strain evidence="2 3">ADA-4</strain>
    </source>
</reference>
<dbReference type="AlphaFoldDB" id="A0A5D0R5Y8"/>
<feature type="domain" description="GIY-YIG" evidence="1">
    <location>
        <begin position="1"/>
        <end position="77"/>
    </location>
</feature>
<proteinExistence type="predicted"/>
<protein>
    <submittedName>
        <fullName evidence="2">GIY-YIG nuclease family protein</fullName>
    </submittedName>
</protein>
<evidence type="ECO:0000313" key="2">
    <source>
        <dbReference type="EMBL" id="TYB76469.1"/>
    </source>
</evidence>
<dbReference type="InterPro" id="IPR000305">
    <property type="entry name" value="GIY-YIG_endonuc"/>
</dbReference>
<gene>
    <name evidence="2" type="ORF">ES674_11230</name>
</gene>
<dbReference type="Gene3D" id="3.40.1440.10">
    <property type="entry name" value="GIY-YIG endonuclease"/>
    <property type="match status" value="1"/>
</dbReference>
<dbReference type="Pfam" id="PF01541">
    <property type="entry name" value="GIY-YIG"/>
    <property type="match status" value="1"/>
</dbReference>
<comment type="caution">
    <text evidence="2">The sequence shown here is derived from an EMBL/GenBank/DDBJ whole genome shotgun (WGS) entry which is preliminary data.</text>
</comment>
<accession>A0A5D0R5Y8</accession>
<dbReference type="CDD" id="cd10449">
    <property type="entry name" value="GIY-YIG_SLX1_like"/>
    <property type="match status" value="1"/>
</dbReference>
<dbReference type="SUPFAM" id="SSF82771">
    <property type="entry name" value="GIY-YIG endonuclease"/>
    <property type="match status" value="1"/>
</dbReference>
<dbReference type="OrthoDB" id="1203060at2"/>
<dbReference type="Proteomes" id="UP000323720">
    <property type="component" value="Unassembled WGS sequence"/>
</dbReference>